<organism evidence="1 2">
    <name type="scientific">Candidatus Phytoplasma asteris</name>
    <dbReference type="NCBI Taxonomy" id="85620"/>
    <lineage>
        <taxon>Bacteria</taxon>
        <taxon>Bacillati</taxon>
        <taxon>Mycoplasmatota</taxon>
        <taxon>Mollicutes</taxon>
        <taxon>Acholeplasmatales</taxon>
        <taxon>Acholeplasmataceae</taxon>
        <taxon>Candidatus Phytoplasma</taxon>
        <taxon>16SrI (Aster yellows group)</taxon>
    </lineage>
</organism>
<proteinExistence type="predicted"/>
<dbReference type="Proteomes" id="UP001470586">
    <property type="component" value="Chromosome"/>
</dbReference>
<name>A0ABZ2YHT1_9MOLU</name>
<accession>A0ABZ2YHT1</accession>
<evidence type="ECO:0000313" key="1">
    <source>
        <dbReference type="EMBL" id="WZN38396.1"/>
    </source>
</evidence>
<evidence type="ECO:0000313" key="2">
    <source>
        <dbReference type="Proteomes" id="UP001470586"/>
    </source>
</evidence>
<reference evidence="1" key="1">
    <citation type="submission" date="2023-06" db="EMBL/GenBank/DDBJ databases">
        <title>Complete Genome of Candidatus Phytoplasma asteris M33.</title>
        <authorList>
            <person name="Toth R."/>
            <person name="Ilic A.-M."/>
            <person name="Huettel B."/>
            <person name="Duduk B."/>
            <person name="Kube M."/>
        </authorList>
    </citation>
    <scope>NUCLEOTIDE SEQUENCE [LARGE SCALE GENOMIC DNA]</scope>
    <source>
        <strain evidence="1">M33</strain>
    </source>
</reference>
<protein>
    <submittedName>
        <fullName evidence="1">Uncharacterized protein</fullName>
    </submittedName>
</protein>
<dbReference type="EMBL" id="CP128397">
    <property type="protein sequence ID" value="WZN38396.1"/>
    <property type="molecule type" value="Genomic_DNA"/>
</dbReference>
<keyword evidence="2" id="KW-1185">Reference proteome</keyword>
<sequence>MRIIYFLLRLMISGKVVFLETLKTYQFICLMITEDKF</sequence>
<gene>
    <name evidence="1" type="ORF">M33023_02080</name>
</gene>